<gene>
    <name evidence="1" type="ORF">N4T19_17180</name>
</gene>
<dbReference type="Proteomes" id="UP001058290">
    <property type="component" value="Chromosome"/>
</dbReference>
<dbReference type="Pfam" id="PF10932">
    <property type="entry name" value="DUF2783"/>
    <property type="match status" value="1"/>
</dbReference>
<proteinExistence type="predicted"/>
<reference evidence="1" key="1">
    <citation type="submission" date="2022-09" db="EMBL/GenBank/DDBJ databases">
        <title>Bacterial diversity in gut of crayfish and pufferfish.</title>
        <authorList>
            <person name="Huang Y."/>
        </authorList>
    </citation>
    <scope>NUCLEOTIDE SEQUENCE</scope>
    <source>
        <strain evidence="1">PR12</strain>
    </source>
</reference>
<name>A0ABY5ZVS0_9BURK</name>
<keyword evidence="2" id="KW-1185">Reference proteome</keyword>
<protein>
    <submittedName>
        <fullName evidence="1">DUF2783 domain-containing protein</fullName>
    </submittedName>
</protein>
<dbReference type="RefSeq" id="WP_260718616.1">
    <property type="nucleotide sequence ID" value="NZ_CP104377.1"/>
</dbReference>
<evidence type="ECO:0000313" key="1">
    <source>
        <dbReference type="EMBL" id="UXC17424.1"/>
    </source>
</evidence>
<dbReference type="EMBL" id="CP104377">
    <property type="protein sequence ID" value="UXC17424.1"/>
    <property type="molecule type" value="Genomic_DNA"/>
</dbReference>
<organism evidence="1 2">
    <name type="scientific">Comamonas squillarum</name>
    <dbReference type="NCBI Taxonomy" id="2977320"/>
    <lineage>
        <taxon>Bacteria</taxon>
        <taxon>Pseudomonadati</taxon>
        <taxon>Pseudomonadota</taxon>
        <taxon>Betaproteobacteria</taxon>
        <taxon>Burkholderiales</taxon>
        <taxon>Comamonadaceae</taxon>
        <taxon>Comamonas</taxon>
    </lineage>
</organism>
<dbReference type="InterPro" id="IPR021233">
    <property type="entry name" value="DUF2783"/>
</dbReference>
<accession>A0ABY5ZVS0</accession>
<sequence length="69" mass="7361">MTCLIRHPNLERVDDIYQQLLHMHEGLDEAQSLQASARLILLLANHIGDSSVVLSAIALAASAAGKAAD</sequence>
<evidence type="ECO:0000313" key="2">
    <source>
        <dbReference type="Proteomes" id="UP001058290"/>
    </source>
</evidence>